<evidence type="ECO:0000313" key="7">
    <source>
        <dbReference type="EMBL" id="REG27812.1"/>
    </source>
</evidence>
<proteinExistence type="inferred from homology"/>
<accession>A0AAC8TB70</accession>
<dbReference type="KEGG" id="age:AA314_01283"/>
<keyword evidence="2" id="KW-0805">Transcription regulation</keyword>
<dbReference type="Pfam" id="PF03466">
    <property type="entry name" value="LysR_substrate"/>
    <property type="match status" value="1"/>
</dbReference>
<dbReference type="FunFam" id="1.10.10.10:FF:000001">
    <property type="entry name" value="LysR family transcriptional regulator"/>
    <property type="match status" value="1"/>
</dbReference>
<evidence type="ECO:0000313" key="9">
    <source>
        <dbReference type="Proteomes" id="UP000256345"/>
    </source>
</evidence>
<dbReference type="InterPro" id="IPR005119">
    <property type="entry name" value="LysR_subst-bd"/>
</dbReference>
<evidence type="ECO:0000259" key="5">
    <source>
        <dbReference type="PROSITE" id="PS50931"/>
    </source>
</evidence>
<dbReference type="PANTHER" id="PTHR30118">
    <property type="entry name" value="HTH-TYPE TRANSCRIPTIONAL REGULATOR LEUO-RELATED"/>
    <property type="match status" value="1"/>
</dbReference>
<reference evidence="7 9" key="2">
    <citation type="submission" date="2018-08" db="EMBL/GenBank/DDBJ databases">
        <title>Genomic Encyclopedia of Archaeal and Bacterial Type Strains, Phase II (KMG-II): from individual species to whole genera.</title>
        <authorList>
            <person name="Goeker M."/>
        </authorList>
    </citation>
    <scope>NUCLEOTIDE SEQUENCE [LARGE SCALE GENOMIC DNA]</scope>
    <source>
        <strain evidence="7 9">DSM 2261</strain>
    </source>
</reference>
<keyword evidence="3" id="KW-0238">DNA-binding</keyword>
<dbReference type="EMBL" id="CP011509">
    <property type="protein sequence ID" value="AKI99656.1"/>
    <property type="molecule type" value="Genomic_DNA"/>
</dbReference>
<dbReference type="InterPro" id="IPR050389">
    <property type="entry name" value="LysR-type_TF"/>
</dbReference>
<dbReference type="SUPFAM" id="SSF46785">
    <property type="entry name" value="Winged helix' DNA-binding domain"/>
    <property type="match status" value="1"/>
</dbReference>
<dbReference type="Proteomes" id="UP000256345">
    <property type="component" value="Unassembled WGS sequence"/>
</dbReference>
<dbReference type="EMBL" id="QUMU01000009">
    <property type="protein sequence ID" value="REG27812.1"/>
    <property type="molecule type" value="Genomic_DNA"/>
</dbReference>
<dbReference type="InterPro" id="IPR000847">
    <property type="entry name" value="LysR_HTH_N"/>
</dbReference>
<feature type="domain" description="HTH lysR-type" evidence="5">
    <location>
        <begin position="9"/>
        <end position="66"/>
    </location>
</feature>
<evidence type="ECO:0000313" key="6">
    <source>
        <dbReference type="EMBL" id="AKI99656.1"/>
    </source>
</evidence>
<dbReference type="GO" id="GO:0003677">
    <property type="term" value="F:DNA binding"/>
    <property type="evidence" value="ECO:0007669"/>
    <property type="project" value="UniProtKB-KW"/>
</dbReference>
<comment type="similarity">
    <text evidence="1">Belongs to the LysR transcriptional regulatory family.</text>
</comment>
<evidence type="ECO:0000256" key="1">
    <source>
        <dbReference type="ARBA" id="ARBA00009437"/>
    </source>
</evidence>
<sequence>MHAIYEKDLDLNLLRVFVVVAEAGSVTEAANRLYLTQPAVSAALRRLTSAVGTPLFVRAGRGLALTTRGQRLFATARPHLQALVEAAVAPASFDAKTSERTVRIGLSDVNETWLLPPLLRLLAEEAPHMKLIVVPVQFRTIAEALSSSAVDLAVTVADELPAGTQRLELFSGGFVCLFDPRHARLGRTLTLERYLAHEHVIVSYNGDLRGIVEDMLGIQRRVRVSVPTFQSIGALVEGSALLATVPAVVARELTSVRPNLRTAPPPMTLGSAPMELLWRSTVEDDEAIRFMRELIVRVAKTVQGPASSRRGQASVTARE</sequence>
<dbReference type="AlphaFoldDB" id="A0AAC8TB70"/>
<evidence type="ECO:0000313" key="8">
    <source>
        <dbReference type="Proteomes" id="UP000035579"/>
    </source>
</evidence>
<protein>
    <submittedName>
        <fullName evidence="7">LysR family transcriptional activator of mexEF-oprN operon</fullName>
    </submittedName>
    <submittedName>
        <fullName evidence="6">LysR-family transcriptional regulator</fullName>
    </submittedName>
</protein>
<dbReference type="RefSeq" id="WP_047854698.1">
    <property type="nucleotide sequence ID" value="NZ_CP011509.1"/>
</dbReference>
<dbReference type="Proteomes" id="UP000035579">
    <property type="component" value="Chromosome"/>
</dbReference>
<dbReference type="Pfam" id="PF00126">
    <property type="entry name" value="HTH_1"/>
    <property type="match status" value="1"/>
</dbReference>
<keyword evidence="4" id="KW-0804">Transcription</keyword>
<dbReference type="InterPro" id="IPR036388">
    <property type="entry name" value="WH-like_DNA-bd_sf"/>
</dbReference>
<name>A0AAC8TB70_9BACT</name>
<dbReference type="PROSITE" id="PS50931">
    <property type="entry name" value="HTH_LYSR"/>
    <property type="match status" value="1"/>
</dbReference>
<reference evidence="6 8" key="1">
    <citation type="submission" date="2015-05" db="EMBL/GenBank/DDBJ databases">
        <title>Genome assembly of Archangium gephyra DSM 2261.</title>
        <authorList>
            <person name="Sharma G."/>
            <person name="Subramanian S."/>
        </authorList>
    </citation>
    <scope>NUCLEOTIDE SEQUENCE [LARGE SCALE GENOMIC DNA]</scope>
    <source>
        <strain evidence="6 8">DSM 2261</strain>
    </source>
</reference>
<evidence type="ECO:0000256" key="3">
    <source>
        <dbReference type="ARBA" id="ARBA00023125"/>
    </source>
</evidence>
<organism evidence="6 8">
    <name type="scientific">Archangium gephyra</name>
    <dbReference type="NCBI Taxonomy" id="48"/>
    <lineage>
        <taxon>Bacteria</taxon>
        <taxon>Pseudomonadati</taxon>
        <taxon>Myxococcota</taxon>
        <taxon>Myxococcia</taxon>
        <taxon>Myxococcales</taxon>
        <taxon>Cystobacterineae</taxon>
        <taxon>Archangiaceae</taxon>
        <taxon>Archangium</taxon>
    </lineage>
</organism>
<keyword evidence="9" id="KW-1185">Reference proteome</keyword>
<dbReference type="GO" id="GO:0003700">
    <property type="term" value="F:DNA-binding transcription factor activity"/>
    <property type="evidence" value="ECO:0007669"/>
    <property type="project" value="InterPro"/>
</dbReference>
<evidence type="ECO:0000256" key="2">
    <source>
        <dbReference type="ARBA" id="ARBA00023015"/>
    </source>
</evidence>
<dbReference type="InterPro" id="IPR036390">
    <property type="entry name" value="WH_DNA-bd_sf"/>
</dbReference>
<dbReference type="PANTHER" id="PTHR30118:SF15">
    <property type="entry name" value="TRANSCRIPTIONAL REGULATORY PROTEIN"/>
    <property type="match status" value="1"/>
</dbReference>
<dbReference type="PRINTS" id="PR00039">
    <property type="entry name" value="HTHLYSR"/>
</dbReference>
<gene>
    <name evidence="6" type="ORF">AA314_01283</name>
    <name evidence="7" type="ORF">ATI61_109149</name>
</gene>
<dbReference type="Gene3D" id="3.40.190.10">
    <property type="entry name" value="Periplasmic binding protein-like II"/>
    <property type="match status" value="2"/>
</dbReference>
<dbReference type="Gene3D" id="1.10.10.10">
    <property type="entry name" value="Winged helix-like DNA-binding domain superfamily/Winged helix DNA-binding domain"/>
    <property type="match status" value="1"/>
</dbReference>
<evidence type="ECO:0000256" key="4">
    <source>
        <dbReference type="ARBA" id="ARBA00023163"/>
    </source>
</evidence>
<dbReference type="SUPFAM" id="SSF53850">
    <property type="entry name" value="Periplasmic binding protein-like II"/>
    <property type="match status" value="1"/>
</dbReference>